<evidence type="ECO:0000313" key="1">
    <source>
        <dbReference type="EMBL" id="KAF5827589.1"/>
    </source>
</evidence>
<keyword evidence="2" id="KW-1185">Reference proteome</keyword>
<dbReference type="EMBL" id="MU070466">
    <property type="protein sequence ID" value="KAF5827589.1"/>
    <property type="molecule type" value="Genomic_DNA"/>
</dbReference>
<dbReference type="Gene3D" id="2.130.10.10">
    <property type="entry name" value="YVTN repeat-like/Quinoprotein amine dehydrogenase"/>
    <property type="match status" value="1"/>
</dbReference>
<proteinExistence type="predicted"/>
<dbReference type="InterPro" id="IPR015943">
    <property type="entry name" value="WD40/YVTN_repeat-like_dom_sf"/>
</dbReference>
<evidence type="ECO:0000313" key="2">
    <source>
        <dbReference type="Proteomes" id="UP000815325"/>
    </source>
</evidence>
<gene>
    <name evidence="1" type="ORF">DUNSADRAFT_403</name>
</gene>
<protein>
    <submittedName>
        <fullName evidence="1">Uncharacterized protein</fullName>
    </submittedName>
</protein>
<comment type="caution">
    <text evidence="1">The sequence shown here is derived from an EMBL/GenBank/DDBJ whole genome shotgun (WGS) entry which is preliminary data.</text>
</comment>
<reference evidence="1" key="1">
    <citation type="submission" date="2017-08" db="EMBL/GenBank/DDBJ databases">
        <authorList>
            <person name="Polle J.E."/>
            <person name="Barry K."/>
            <person name="Cushman J."/>
            <person name="Schmutz J."/>
            <person name="Tran D."/>
            <person name="Hathwaick L.T."/>
            <person name="Yim W.C."/>
            <person name="Jenkins J."/>
            <person name="Mckie-Krisberg Z.M."/>
            <person name="Prochnik S."/>
            <person name="Lindquist E."/>
            <person name="Dockter R.B."/>
            <person name="Adam C."/>
            <person name="Molina H."/>
            <person name="Bunkerborg J."/>
            <person name="Jin E."/>
            <person name="Buchheim M."/>
            <person name="Magnuson J."/>
        </authorList>
    </citation>
    <scope>NUCLEOTIDE SEQUENCE</scope>
    <source>
        <strain evidence="1">CCAP 19/18</strain>
    </source>
</reference>
<organism evidence="1 2">
    <name type="scientific">Dunaliella salina</name>
    <name type="common">Green alga</name>
    <name type="synonym">Protococcus salinus</name>
    <dbReference type="NCBI Taxonomy" id="3046"/>
    <lineage>
        <taxon>Eukaryota</taxon>
        <taxon>Viridiplantae</taxon>
        <taxon>Chlorophyta</taxon>
        <taxon>core chlorophytes</taxon>
        <taxon>Chlorophyceae</taxon>
        <taxon>CS clade</taxon>
        <taxon>Chlamydomonadales</taxon>
        <taxon>Dunaliellaceae</taxon>
        <taxon>Dunaliella</taxon>
    </lineage>
</organism>
<sequence length="100" mass="10572">MSEGSRKQAAALRAPSIVIHNSRPKIKDMAPKTSHSLSSFKYGAPLYGVAFPEGNTFYVCGGGGSSATGIKNRVVLAECLDGKLTDQIGEHNFGADCPMR</sequence>
<dbReference type="Proteomes" id="UP000815325">
    <property type="component" value="Unassembled WGS sequence"/>
</dbReference>
<name>A0ABQ7FZ03_DUNSA</name>
<accession>A0ABQ7FZ03</accession>